<organism evidence="1 2">
    <name type="scientific">Channa argus</name>
    <name type="common">Northern snakehead</name>
    <name type="synonym">Ophicephalus argus</name>
    <dbReference type="NCBI Taxonomy" id="215402"/>
    <lineage>
        <taxon>Eukaryota</taxon>
        <taxon>Metazoa</taxon>
        <taxon>Chordata</taxon>
        <taxon>Craniata</taxon>
        <taxon>Vertebrata</taxon>
        <taxon>Euteleostomi</taxon>
        <taxon>Actinopterygii</taxon>
        <taxon>Neopterygii</taxon>
        <taxon>Teleostei</taxon>
        <taxon>Neoteleostei</taxon>
        <taxon>Acanthomorphata</taxon>
        <taxon>Anabantaria</taxon>
        <taxon>Anabantiformes</taxon>
        <taxon>Channoidei</taxon>
        <taxon>Channidae</taxon>
        <taxon>Channa</taxon>
    </lineage>
</organism>
<evidence type="ECO:0000313" key="2">
    <source>
        <dbReference type="Proteomes" id="UP000503349"/>
    </source>
</evidence>
<keyword evidence="2" id="KW-1185">Reference proteome</keyword>
<protein>
    <submittedName>
        <fullName evidence="1">Uncharacterized protein</fullName>
    </submittedName>
</protein>
<reference evidence="2" key="2">
    <citation type="submission" date="2019-02" db="EMBL/GenBank/DDBJ databases">
        <title>Opniocepnalus argus Var Kimnra genome.</title>
        <authorList>
            <person name="Zhou C."/>
            <person name="Xiao S."/>
        </authorList>
    </citation>
    <scope>NUCLEOTIDE SEQUENCE [LARGE SCALE GENOMIC DNA]</scope>
</reference>
<reference evidence="1 2" key="1">
    <citation type="submission" date="2019-02" db="EMBL/GenBank/DDBJ databases">
        <title>Opniocepnalus argus genome.</title>
        <authorList>
            <person name="Zhou C."/>
            <person name="Xiao S."/>
        </authorList>
    </citation>
    <scope>NUCLEOTIDE SEQUENCE [LARGE SCALE GENOMIC DNA]</scope>
    <source>
        <strain evidence="1">OARG1902GOOAL</strain>
        <tissue evidence="1">Muscle</tissue>
    </source>
</reference>
<evidence type="ECO:0000313" key="1">
    <source>
        <dbReference type="EMBL" id="KAF3707753.1"/>
    </source>
</evidence>
<sequence>MNQGLIHMQEVDQVVVRPAQVGEGRSVESLFNIRVHQVQCLLPPCVTIHIMCEGWEGLEGILYDLSHLRS</sequence>
<dbReference type="AlphaFoldDB" id="A0A6G1QZJ5"/>
<proteinExistence type="predicted"/>
<name>A0A6G1QZJ5_CHAAH</name>
<gene>
    <name evidence="1" type="ORF">EXN66_Car000926</name>
</gene>
<accession>A0A6G1QZJ5</accession>
<dbReference type="EMBL" id="CM015712">
    <property type="protein sequence ID" value="KAF3707753.1"/>
    <property type="molecule type" value="Genomic_DNA"/>
</dbReference>
<dbReference type="Proteomes" id="UP000503349">
    <property type="component" value="Chromosome 1"/>
</dbReference>